<sequence length="33" mass="3856">MQANNLIRDFPDKQFITKTTIMASGYIDDFHSH</sequence>
<name>A0AAW4BLW1_VIBAN</name>
<reference evidence="1" key="1">
    <citation type="journal article" date="2021" name="PeerJ">
        <title>Analysis of 44 Vibrio anguillarum genomes reveals high genetic diversity.</title>
        <authorList>
            <person name="Hansen M.J."/>
            <person name="Dalsgaard I."/>
        </authorList>
    </citation>
    <scope>NUCLEOTIDE SEQUENCE</scope>
    <source>
        <strain evidence="1">850617-1/1</strain>
    </source>
</reference>
<evidence type="ECO:0000313" key="2">
    <source>
        <dbReference type="Proteomes" id="UP000786185"/>
    </source>
</evidence>
<feature type="non-terminal residue" evidence="1">
    <location>
        <position position="33"/>
    </location>
</feature>
<dbReference type="Proteomes" id="UP000786185">
    <property type="component" value="Unassembled WGS sequence"/>
</dbReference>
<organism evidence="1 2">
    <name type="scientific">Vibrio anguillarum</name>
    <name type="common">Listonella anguillarum</name>
    <dbReference type="NCBI Taxonomy" id="55601"/>
    <lineage>
        <taxon>Bacteria</taxon>
        <taxon>Pseudomonadati</taxon>
        <taxon>Pseudomonadota</taxon>
        <taxon>Gammaproteobacteria</taxon>
        <taxon>Vibrionales</taxon>
        <taxon>Vibrionaceae</taxon>
        <taxon>Vibrio</taxon>
    </lineage>
</organism>
<proteinExistence type="predicted"/>
<dbReference type="AlphaFoldDB" id="A0AAW4BLW1"/>
<gene>
    <name evidence="1" type="ORF">ERJ77_25810</name>
</gene>
<dbReference type="EMBL" id="SCLC01001389">
    <property type="protein sequence ID" value="MBF4437834.1"/>
    <property type="molecule type" value="Genomic_DNA"/>
</dbReference>
<protein>
    <submittedName>
        <fullName evidence="1">AraC family transcriptional regulator</fullName>
    </submittedName>
</protein>
<accession>A0AAW4BLW1</accession>
<comment type="caution">
    <text evidence="1">The sequence shown here is derived from an EMBL/GenBank/DDBJ whole genome shotgun (WGS) entry which is preliminary data.</text>
</comment>
<evidence type="ECO:0000313" key="1">
    <source>
        <dbReference type="EMBL" id="MBF4437834.1"/>
    </source>
</evidence>